<gene>
    <name evidence="3" type="ORF">C7449_1144</name>
</gene>
<feature type="chain" id="PRO_5015469028" evidence="1">
    <location>
        <begin position="20"/>
        <end position="194"/>
    </location>
</feature>
<dbReference type="Gene3D" id="1.20.1260.10">
    <property type="match status" value="1"/>
</dbReference>
<feature type="domain" description="DUF4142" evidence="2">
    <location>
        <begin position="47"/>
        <end position="182"/>
    </location>
</feature>
<feature type="signal peptide" evidence="1">
    <location>
        <begin position="1"/>
        <end position="19"/>
    </location>
</feature>
<dbReference type="InterPro" id="IPR025419">
    <property type="entry name" value="DUF4142"/>
</dbReference>
<comment type="caution">
    <text evidence="3">The sequence shown here is derived from an EMBL/GenBank/DDBJ whole genome shotgun (WGS) entry which is preliminary data.</text>
</comment>
<keyword evidence="1" id="KW-0732">Signal</keyword>
<evidence type="ECO:0000313" key="4">
    <source>
        <dbReference type="Proteomes" id="UP000241247"/>
    </source>
</evidence>
<evidence type="ECO:0000313" key="3">
    <source>
        <dbReference type="EMBL" id="PTM87158.1"/>
    </source>
</evidence>
<dbReference type="Proteomes" id="UP000241247">
    <property type="component" value="Unassembled WGS sequence"/>
</dbReference>
<evidence type="ECO:0000256" key="1">
    <source>
        <dbReference type="SAM" id="SignalP"/>
    </source>
</evidence>
<dbReference type="OrthoDB" id="9101320at2"/>
<dbReference type="AlphaFoldDB" id="A0A2T5AKA7"/>
<sequence length="194" mass="20930">MRNILTLAILAASVSGAWAQIGNPAFMGADTRMQKPGDPAPNQTNNSDRVFARLVAAGGAAEVDFAHMSADRASAESVKNFAQRMVKDHDAANHELAQLADTAKIPLPEGLLPDQEAMKAKLNDLQGHDYDVAYMAGQITDHQRTAHLLEWEITGGEDANLQQFAMKTLPIVLEHLQLAQKIHAELTDASGGIR</sequence>
<dbReference type="Pfam" id="PF13628">
    <property type="entry name" value="DUF4142"/>
    <property type="match status" value="1"/>
</dbReference>
<dbReference type="RefSeq" id="WP_108004855.1">
    <property type="nucleotide sequence ID" value="NZ_JBHEEX010000022.1"/>
</dbReference>
<evidence type="ECO:0000259" key="2">
    <source>
        <dbReference type="Pfam" id="PF13628"/>
    </source>
</evidence>
<dbReference type="EMBL" id="PZZZ01000014">
    <property type="protein sequence ID" value="PTM87158.1"/>
    <property type="molecule type" value="Genomic_DNA"/>
</dbReference>
<organism evidence="3 4">
    <name type="scientific">Mycoplana dimorpha</name>
    <dbReference type="NCBI Taxonomy" id="28320"/>
    <lineage>
        <taxon>Bacteria</taxon>
        <taxon>Pseudomonadati</taxon>
        <taxon>Pseudomonadota</taxon>
        <taxon>Alphaproteobacteria</taxon>
        <taxon>Hyphomicrobiales</taxon>
        <taxon>Rhizobiaceae</taxon>
        <taxon>Mycoplana</taxon>
    </lineage>
</organism>
<keyword evidence="4" id="KW-1185">Reference proteome</keyword>
<dbReference type="PANTHER" id="PTHR38593">
    <property type="entry name" value="BLR2558 PROTEIN"/>
    <property type="match status" value="1"/>
</dbReference>
<dbReference type="PANTHER" id="PTHR38593:SF1">
    <property type="entry name" value="BLR2558 PROTEIN"/>
    <property type="match status" value="1"/>
</dbReference>
<proteinExistence type="predicted"/>
<protein>
    <submittedName>
        <fullName evidence="3">Putative membrane protein</fullName>
    </submittedName>
</protein>
<name>A0A2T5AKA7_MYCDI</name>
<reference evidence="3 4" key="1">
    <citation type="submission" date="2018-04" db="EMBL/GenBank/DDBJ databases">
        <title>Genomic Encyclopedia of Type Strains, Phase IV (KMG-IV): sequencing the most valuable type-strain genomes for metagenomic binning, comparative biology and taxonomic classification.</title>
        <authorList>
            <person name="Goeker M."/>
        </authorList>
    </citation>
    <scope>NUCLEOTIDE SEQUENCE [LARGE SCALE GENOMIC DNA]</scope>
    <source>
        <strain evidence="3 4">DSM 7138</strain>
    </source>
</reference>
<dbReference type="InterPro" id="IPR012347">
    <property type="entry name" value="Ferritin-like"/>
</dbReference>
<accession>A0A2T5AKA7</accession>